<proteinExistence type="predicted"/>
<name>A0ABN9TRM2_9DINO</name>
<reference evidence="1" key="1">
    <citation type="submission" date="2023-10" db="EMBL/GenBank/DDBJ databases">
        <authorList>
            <person name="Chen Y."/>
            <person name="Shah S."/>
            <person name="Dougan E. K."/>
            <person name="Thang M."/>
            <person name="Chan C."/>
        </authorList>
    </citation>
    <scope>NUCLEOTIDE SEQUENCE [LARGE SCALE GENOMIC DNA]</scope>
</reference>
<dbReference type="Proteomes" id="UP001189429">
    <property type="component" value="Unassembled WGS sequence"/>
</dbReference>
<comment type="caution">
    <text evidence="1">The sequence shown here is derived from an EMBL/GenBank/DDBJ whole genome shotgun (WGS) entry which is preliminary data.</text>
</comment>
<evidence type="ECO:0000313" key="1">
    <source>
        <dbReference type="EMBL" id="CAK0848755.1"/>
    </source>
</evidence>
<keyword evidence="2" id="KW-1185">Reference proteome</keyword>
<protein>
    <submittedName>
        <fullName evidence="1">Uncharacterized protein</fullName>
    </submittedName>
</protein>
<evidence type="ECO:0000313" key="2">
    <source>
        <dbReference type="Proteomes" id="UP001189429"/>
    </source>
</evidence>
<organism evidence="1 2">
    <name type="scientific">Prorocentrum cordatum</name>
    <dbReference type="NCBI Taxonomy" id="2364126"/>
    <lineage>
        <taxon>Eukaryota</taxon>
        <taxon>Sar</taxon>
        <taxon>Alveolata</taxon>
        <taxon>Dinophyceae</taxon>
        <taxon>Prorocentrales</taxon>
        <taxon>Prorocentraceae</taxon>
        <taxon>Prorocentrum</taxon>
    </lineage>
</organism>
<sequence>MDQRRAWPIQPSAYAQRALSHLAPPVAAVAVCSDDVSAAEAFAAEVARARPDVQVCWRPRLGAPEALRRGHWQQAWNAQPLEERRALTHEFLADVEVMRGAHTLVCTHSSNVGRLVAQLRDGPTHSLDEAWTNS</sequence>
<dbReference type="EMBL" id="CAUYUJ010015006">
    <property type="protein sequence ID" value="CAK0848755.1"/>
    <property type="molecule type" value="Genomic_DNA"/>
</dbReference>
<accession>A0ABN9TRM2</accession>
<gene>
    <name evidence="1" type="ORF">PCOR1329_LOCUS41631</name>
</gene>